<feature type="region of interest" description="Disordered" evidence="1">
    <location>
        <begin position="1"/>
        <end position="24"/>
    </location>
</feature>
<name>A0AAV4M1F7_BABCB</name>
<reference evidence="2 3" key="1">
    <citation type="submission" date="2021-06" db="EMBL/GenBank/DDBJ databases">
        <title>Genome sequence of Babesia caballi.</title>
        <authorList>
            <person name="Yamagishi J."/>
            <person name="Kidaka T."/>
            <person name="Ochi A."/>
        </authorList>
    </citation>
    <scope>NUCLEOTIDE SEQUENCE [LARGE SCALE GENOMIC DNA]</scope>
    <source>
        <strain evidence="2">USDA-D6B2</strain>
    </source>
</reference>
<dbReference type="RefSeq" id="XP_067718277.1">
    <property type="nucleotide sequence ID" value="XM_067862176.1"/>
</dbReference>
<accession>A0AAV4M1F7</accession>
<dbReference type="Proteomes" id="UP001497744">
    <property type="component" value="Unassembled WGS sequence"/>
</dbReference>
<organism evidence="2 3">
    <name type="scientific">Babesia caballi</name>
    <dbReference type="NCBI Taxonomy" id="5871"/>
    <lineage>
        <taxon>Eukaryota</taxon>
        <taxon>Sar</taxon>
        <taxon>Alveolata</taxon>
        <taxon>Apicomplexa</taxon>
        <taxon>Aconoidasida</taxon>
        <taxon>Piroplasmida</taxon>
        <taxon>Babesiidae</taxon>
        <taxon>Babesia</taxon>
    </lineage>
</organism>
<sequence length="783" mass="89764">MARDGERRLEGPRRRQVAQDLAEVGHRRVRGQSAVFQGEERVQCRVEHPHHEQPLSQFPPEALDRARRGAQRLPQRVDPVRRLRIQNLQRHGQVVAGQLRAVDEGVPLGVLGQAADRPLLVEVYLVPRAEHVQHRQLAAEQLVDQGPRVQTRPRVRRHAATHLAVLRLIPQRDQTVLHPLPLPQVRRVQRVQRFVVKLEHRLEDRRLQLHQVQPPLVKVQQDVLHERRLHAHRCEAPEYEVVQAVVQPQAQANVEHGAAQMVDLGADVFLHLVRPPIANILRLRHLRRVHQLREPDDVRARLVQHVHDQLLDVVDVGLVVQQPRHRAPAERVRDRKRLREVLRGGQVPDALDPRVDFRVPYALAGQDVEGRHAEVEEHLAPLRLEHFRHQHRKLLVAVRHHLDVAHVHRNRRRDVHHVQPRLGQVVLAQVERPHHVVVHHLVEDVHLHHVQHVVEVHCREHVPAHCVDVANHCLEPDVPEVGAGHGGPAPLARGGVAEREAYPGPQHNQQHRLDVPAVVQDHPRDARHGAGPFRRLFRPVGEGHAEQDRELRPRRYHHAPLYRRQRDESTNAHAGDELGLRVGGQTRHVHHVLVLQHPLRERIQRLDAQIVRQDRFAIRQETHGGPVRADDLVVRLSDGELAHRHWFVERLHRTDGVRPRLLEAPKRRRHGICHEAEAPTGGRSVSGCAIIRASPFTCIRQLCVYHILLQLQQLDDSRTVSHTNPVRFRKNVHITHASISLRVDLMPNQRVGNGAVARLSIVIRPKLPLNVVVADVANQQRAA</sequence>
<dbReference type="GeneID" id="94197689"/>
<dbReference type="EMBL" id="BPLF01000006">
    <property type="protein sequence ID" value="GIX66208.1"/>
    <property type="molecule type" value="Genomic_DNA"/>
</dbReference>
<dbReference type="AlphaFoldDB" id="A0AAV4M1F7"/>
<evidence type="ECO:0000256" key="1">
    <source>
        <dbReference type="SAM" id="MobiDB-lite"/>
    </source>
</evidence>
<evidence type="ECO:0000313" key="3">
    <source>
        <dbReference type="Proteomes" id="UP001497744"/>
    </source>
</evidence>
<evidence type="ECO:0000313" key="2">
    <source>
        <dbReference type="EMBL" id="GIX66208.1"/>
    </source>
</evidence>
<proteinExistence type="predicted"/>
<gene>
    <name evidence="2" type="ORF">BcabD6B2_56440</name>
</gene>
<feature type="compositionally biased region" description="Basic and acidic residues" evidence="1">
    <location>
        <begin position="1"/>
        <end position="13"/>
    </location>
</feature>
<comment type="caution">
    <text evidence="2">The sequence shown here is derived from an EMBL/GenBank/DDBJ whole genome shotgun (WGS) entry which is preliminary data.</text>
</comment>
<protein>
    <submittedName>
        <fullName evidence="2">Uncharacterized protein</fullName>
    </submittedName>
</protein>
<keyword evidence="3" id="KW-1185">Reference proteome</keyword>